<reference evidence="2 3" key="1">
    <citation type="submission" date="2017-04" db="EMBL/GenBank/DDBJ databases">
        <title>Staphylococcus agnetis, a potential pathogen in the broiler production.</title>
        <authorList>
            <person name="Poulsen L."/>
        </authorList>
    </citation>
    <scope>NUCLEOTIDE SEQUENCE [LARGE SCALE GENOMIC DNA]</scope>
    <source>
        <strain evidence="2 3">723_310714_2_2_spleen</strain>
    </source>
</reference>
<protein>
    <submittedName>
        <fullName evidence="2">Uncharacterized protein</fullName>
    </submittedName>
</protein>
<keyword evidence="1" id="KW-1133">Transmembrane helix</keyword>
<evidence type="ECO:0000256" key="1">
    <source>
        <dbReference type="SAM" id="Phobius"/>
    </source>
</evidence>
<name>A0ABX3Z0V5_9STAP</name>
<feature type="transmembrane region" description="Helical" evidence="1">
    <location>
        <begin position="223"/>
        <end position="244"/>
    </location>
</feature>
<dbReference type="EMBL" id="NEFX01000018">
    <property type="protein sequence ID" value="OTW30529.1"/>
    <property type="molecule type" value="Genomic_DNA"/>
</dbReference>
<dbReference type="Proteomes" id="UP000195208">
    <property type="component" value="Unassembled WGS sequence"/>
</dbReference>
<accession>A0ABX3Z0V5</accession>
<organism evidence="2 3">
    <name type="scientific">Staphylococcus agnetis</name>
    <dbReference type="NCBI Taxonomy" id="985762"/>
    <lineage>
        <taxon>Bacteria</taxon>
        <taxon>Bacillati</taxon>
        <taxon>Bacillota</taxon>
        <taxon>Bacilli</taxon>
        <taxon>Bacillales</taxon>
        <taxon>Staphylococcaceae</taxon>
        <taxon>Staphylococcus</taxon>
    </lineage>
</organism>
<evidence type="ECO:0000313" key="3">
    <source>
        <dbReference type="Proteomes" id="UP000195208"/>
    </source>
</evidence>
<dbReference type="RefSeq" id="WP_085622003.1">
    <property type="nucleotide sequence ID" value="NZ_JAPTFZ010000006.1"/>
</dbReference>
<evidence type="ECO:0000313" key="2">
    <source>
        <dbReference type="EMBL" id="OTW30529.1"/>
    </source>
</evidence>
<sequence>MNLNELSRIIEQSKEPIRVAQSLNFPSIPNNVQQAIKNNQEMLNTMSRINVSLPNLNQYIKPNIQFANSSVILKPYNFPKIVIPQYTQTKYFQDIASRQSKLIQDSLKRIFDLIDNFSTLEKINISNNLRHPIKLDEVTNENDIDINTLNQAYQQMQLHWESYYDPTSSDNIKFIVSSAYFDLSNINKNKYIKTTNKVLGSESLSIAFEGSINYFYHQVTGDYLSDSVLTAANIFLTLLFILAIKIKR</sequence>
<proteinExistence type="predicted"/>
<keyword evidence="1" id="KW-0812">Transmembrane</keyword>
<comment type="caution">
    <text evidence="2">The sequence shown here is derived from an EMBL/GenBank/DDBJ whole genome shotgun (WGS) entry which is preliminary data.</text>
</comment>
<keyword evidence="3" id="KW-1185">Reference proteome</keyword>
<gene>
    <name evidence="2" type="ORF">B9M88_09680</name>
</gene>
<keyword evidence="1" id="KW-0472">Membrane</keyword>